<dbReference type="InterPro" id="IPR008767">
    <property type="entry name" value="Phage_SPP1_head-tail_adaptor"/>
</dbReference>
<evidence type="ECO:0000313" key="2">
    <source>
        <dbReference type="Proteomes" id="UP000368474"/>
    </source>
</evidence>
<keyword evidence="2" id="KW-1185">Reference proteome</keyword>
<protein>
    <recommendedName>
        <fullName evidence="3">Head-tail adaptor protein</fullName>
    </recommendedName>
</protein>
<dbReference type="InterPro" id="IPR038666">
    <property type="entry name" value="SSP1_head-tail_sf"/>
</dbReference>
<name>A0A5E4YVI8_9BURK</name>
<evidence type="ECO:0008006" key="3">
    <source>
        <dbReference type="Google" id="ProtNLM"/>
    </source>
</evidence>
<dbReference type="Pfam" id="PF05521">
    <property type="entry name" value="Phage_HCP"/>
    <property type="match status" value="1"/>
</dbReference>
<dbReference type="Proteomes" id="UP000368474">
    <property type="component" value="Unassembled WGS sequence"/>
</dbReference>
<dbReference type="RefSeq" id="WP_174971772.1">
    <property type="nucleotide sequence ID" value="NZ_CABPSD010000030.1"/>
</dbReference>
<accession>A0A5E4YVI8</accession>
<gene>
    <name evidence="1" type="ORF">PMO31116_04717</name>
</gene>
<dbReference type="EMBL" id="CABPSD010000030">
    <property type="protein sequence ID" value="VVE51983.1"/>
    <property type="molecule type" value="Genomic_DNA"/>
</dbReference>
<sequence>MLGPRLNQRIRIEQKTVSQNPESGAVSVTWALFQDDVPAEFKAGPGREFAASGTVHAEADGRFIIRYLPGVTSVMRVLWDEQVWSIIAPPILDRTARRDMTLMVKAGVLDG</sequence>
<organism evidence="1 2">
    <name type="scientific">Pandoraea morbifera</name>
    <dbReference type="NCBI Taxonomy" id="2508300"/>
    <lineage>
        <taxon>Bacteria</taxon>
        <taxon>Pseudomonadati</taxon>
        <taxon>Pseudomonadota</taxon>
        <taxon>Betaproteobacteria</taxon>
        <taxon>Burkholderiales</taxon>
        <taxon>Burkholderiaceae</taxon>
        <taxon>Pandoraea</taxon>
    </lineage>
</organism>
<dbReference type="AlphaFoldDB" id="A0A5E4YVI8"/>
<proteinExistence type="predicted"/>
<evidence type="ECO:0000313" key="1">
    <source>
        <dbReference type="EMBL" id="VVE51983.1"/>
    </source>
</evidence>
<reference evidence="1 2" key="1">
    <citation type="submission" date="2019-08" db="EMBL/GenBank/DDBJ databases">
        <authorList>
            <person name="Peeters C."/>
        </authorList>
    </citation>
    <scope>NUCLEOTIDE SEQUENCE [LARGE SCALE GENOMIC DNA]</scope>
    <source>
        <strain evidence="1 2">LMG 31116</strain>
    </source>
</reference>
<dbReference type="Gene3D" id="2.40.10.270">
    <property type="entry name" value="Bacteriophage SPP1 head-tail adaptor protein"/>
    <property type="match status" value="1"/>
</dbReference>